<keyword evidence="2" id="KW-0732">Signal</keyword>
<feature type="signal peptide" evidence="2">
    <location>
        <begin position="1"/>
        <end position="19"/>
    </location>
</feature>
<reference evidence="4 5" key="1">
    <citation type="journal article" date="2015" name="Microbes Environ.">
        <title>Distribution and evolution of nitrogen fixation genes in the phylum bacteroidetes.</title>
        <authorList>
            <person name="Inoue J."/>
            <person name="Oshima K."/>
            <person name="Suda W."/>
            <person name="Sakamoto M."/>
            <person name="Iino T."/>
            <person name="Noda S."/>
            <person name="Hongoh Y."/>
            <person name="Hattori M."/>
            <person name="Ohkuma M."/>
        </authorList>
    </citation>
    <scope>NUCLEOTIDE SEQUENCE [LARGE SCALE GENOMIC DNA]</scope>
    <source>
        <strain evidence="4 5">JCM 15093</strain>
    </source>
</reference>
<organism evidence="4 5">
    <name type="scientific">Bacteroides graminisolvens DSM 19988 = JCM 15093</name>
    <dbReference type="NCBI Taxonomy" id="1121097"/>
    <lineage>
        <taxon>Bacteria</taxon>
        <taxon>Pseudomonadati</taxon>
        <taxon>Bacteroidota</taxon>
        <taxon>Bacteroidia</taxon>
        <taxon>Bacteroidales</taxon>
        <taxon>Bacteroidaceae</taxon>
        <taxon>Bacteroides</taxon>
    </lineage>
</organism>
<dbReference type="RefSeq" id="WP_024997046.1">
    <property type="nucleotide sequence ID" value="NZ_ATZI01000016.1"/>
</dbReference>
<gene>
    <name evidence="4" type="ORF">JCM15093_2590</name>
</gene>
<dbReference type="GO" id="GO:0016491">
    <property type="term" value="F:oxidoreductase activity"/>
    <property type="evidence" value="ECO:0007669"/>
    <property type="project" value="InterPro"/>
</dbReference>
<feature type="chain" id="PRO_5001662817" evidence="2">
    <location>
        <begin position="20"/>
        <end position="170"/>
    </location>
</feature>
<dbReference type="PANTHER" id="PTHR42852">
    <property type="entry name" value="THIOL:DISULFIDE INTERCHANGE PROTEIN DSBE"/>
    <property type="match status" value="1"/>
</dbReference>
<keyword evidence="1" id="KW-0676">Redox-active center</keyword>
<dbReference type="PROSITE" id="PS00194">
    <property type="entry name" value="THIOREDOXIN_1"/>
    <property type="match status" value="1"/>
</dbReference>
<evidence type="ECO:0000256" key="1">
    <source>
        <dbReference type="ARBA" id="ARBA00023284"/>
    </source>
</evidence>
<sequence>MKKIFIAGMLLVSALIAKAQNENTEKIKVGDIMPTFTLVADNGSEVLKSSSLAGKVVLVNFFATWCPPCQKELAAVESKLWPEFKDNANFKLLVIGRDHTNEELKTYNTKKNFTFPLYADKGRVVFDSFASSTIPRSYLIDKDGKVIHISIGFNDTEFSELMQKIEEAIK</sequence>
<accession>A0A069D4X0</accession>
<dbReference type="InterPro" id="IPR000866">
    <property type="entry name" value="AhpC/TSA"/>
</dbReference>
<comment type="caution">
    <text evidence="4">The sequence shown here is derived from an EMBL/GenBank/DDBJ whole genome shotgun (WGS) entry which is preliminary data.</text>
</comment>
<dbReference type="OrthoDB" id="9794348at2"/>
<dbReference type="Proteomes" id="UP000027601">
    <property type="component" value="Unassembled WGS sequence"/>
</dbReference>
<protein>
    <submittedName>
        <fullName evidence="4">Thioredoxin family protein</fullName>
    </submittedName>
</protein>
<dbReference type="SUPFAM" id="SSF52833">
    <property type="entry name" value="Thioredoxin-like"/>
    <property type="match status" value="1"/>
</dbReference>
<evidence type="ECO:0000256" key="2">
    <source>
        <dbReference type="SAM" id="SignalP"/>
    </source>
</evidence>
<keyword evidence="5" id="KW-1185">Reference proteome</keyword>
<evidence type="ECO:0000313" key="5">
    <source>
        <dbReference type="Proteomes" id="UP000027601"/>
    </source>
</evidence>
<dbReference type="STRING" id="1121097.GCA_000428125_02756"/>
<dbReference type="GO" id="GO:0016209">
    <property type="term" value="F:antioxidant activity"/>
    <property type="evidence" value="ECO:0007669"/>
    <property type="project" value="InterPro"/>
</dbReference>
<dbReference type="Pfam" id="PF00578">
    <property type="entry name" value="AhpC-TSA"/>
    <property type="match status" value="1"/>
</dbReference>
<dbReference type="AlphaFoldDB" id="A0A069D4X0"/>
<dbReference type="InterPro" id="IPR017937">
    <property type="entry name" value="Thioredoxin_CS"/>
</dbReference>
<evidence type="ECO:0000313" key="4">
    <source>
        <dbReference type="EMBL" id="GAK37346.1"/>
    </source>
</evidence>
<name>A0A069D4X0_9BACE</name>
<dbReference type="EMBL" id="BAJS01000018">
    <property type="protein sequence ID" value="GAK37346.1"/>
    <property type="molecule type" value="Genomic_DNA"/>
</dbReference>
<dbReference type="CDD" id="cd02966">
    <property type="entry name" value="TlpA_like_family"/>
    <property type="match status" value="1"/>
</dbReference>
<dbReference type="PANTHER" id="PTHR42852:SF13">
    <property type="entry name" value="PROTEIN DIPZ"/>
    <property type="match status" value="1"/>
</dbReference>
<dbReference type="eggNOG" id="COG0526">
    <property type="taxonomic scope" value="Bacteria"/>
</dbReference>
<dbReference type="Gene3D" id="3.40.30.10">
    <property type="entry name" value="Glutaredoxin"/>
    <property type="match status" value="1"/>
</dbReference>
<dbReference type="InterPro" id="IPR013766">
    <property type="entry name" value="Thioredoxin_domain"/>
</dbReference>
<dbReference type="PROSITE" id="PS51352">
    <property type="entry name" value="THIOREDOXIN_2"/>
    <property type="match status" value="1"/>
</dbReference>
<proteinExistence type="predicted"/>
<dbReference type="InterPro" id="IPR036249">
    <property type="entry name" value="Thioredoxin-like_sf"/>
</dbReference>
<feature type="domain" description="Thioredoxin" evidence="3">
    <location>
        <begin position="27"/>
        <end position="170"/>
    </location>
</feature>
<dbReference type="InterPro" id="IPR050553">
    <property type="entry name" value="Thioredoxin_ResA/DsbE_sf"/>
</dbReference>
<evidence type="ECO:0000259" key="3">
    <source>
        <dbReference type="PROSITE" id="PS51352"/>
    </source>
</evidence>